<dbReference type="OrthoDB" id="1422956at2759"/>
<dbReference type="EMBL" id="JAAIUW010000008">
    <property type="protein sequence ID" value="KAF7821996.1"/>
    <property type="molecule type" value="Genomic_DNA"/>
</dbReference>
<keyword evidence="8" id="KW-1185">Reference proteome</keyword>
<feature type="domain" description="SWIM-type" evidence="6">
    <location>
        <begin position="178"/>
        <end position="210"/>
    </location>
</feature>
<feature type="compositionally biased region" description="Acidic residues" evidence="5">
    <location>
        <begin position="31"/>
        <end position="46"/>
    </location>
</feature>
<dbReference type="InterPro" id="IPR007527">
    <property type="entry name" value="Znf_SWIM"/>
</dbReference>
<evidence type="ECO:0000256" key="2">
    <source>
        <dbReference type="ARBA" id="ARBA00022771"/>
    </source>
</evidence>
<protein>
    <submittedName>
        <fullName evidence="7">Sporozoite surface protein 2</fullName>
    </submittedName>
</protein>
<feature type="region of interest" description="Disordered" evidence="5">
    <location>
        <begin position="11"/>
        <end position="54"/>
    </location>
</feature>
<dbReference type="PROSITE" id="PS50966">
    <property type="entry name" value="ZF_SWIM"/>
    <property type="match status" value="1"/>
</dbReference>
<organism evidence="7 8">
    <name type="scientific">Senna tora</name>
    <dbReference type="NCBI Taxonomy" id="362788"/>
    <lineage>
        <taxon>Eukaryota</taxon>
        <taxon>Viridiplantae</taxon>
        <taxon>Streptophyta</taxon>
        <taxon>Embryophyta</taxon>
        <taxon>Tracheophyta</taxon>
        <taxon>Spermatophyta</taxon>
        <taxon>Magnoliopsida</taxon>
        <taxon>eudicotyledons</taxon>
        <taxon>Gunneridae</taxon>
        <taxon>Pentapetalae</taxon>
        <taxon>rosids</taxon>
        <taxon>fabids</taxon>
        <taxon>Fabales</taxon>
        <taxon>Fabaceae</taxon>
        <taxon>Caesalpinioideae</taxon>
        <taxon>Cassia clade</taxon>
        <taxon>Senna</taxon>
    </lineage>
</organism>
<dbReference type="Pfam" id="PF04434">
    <property type="entry name" value="SWIM"/>
    <property type="match status" value="1"/>
</dbReference>
<dbReference type="AlphaFoldDB" id="A0A834TJH7"/>
<evidence type="ECO:0000259" key="6">
    <source>
        <dbReference type="PROSITE" id="PS50966"/>
    </source>
</evidence>
<dbReference type="PANTHER" id="PTHR31973">
    <property type="entry name" value="POLYPROTEIN, PUTATIVE-RELATED"/>
    <property type="match status" value="1"/>
</dbReference>
<dbReference type="SMART" id="SM00575">
    <property type="entry name" value="ZnF_PMZ"/>
    <property type="match status" value="1"/>
</dbReference>
<comment type="caution">
    <text evidence="7">The sequence shown here is derived from an EMBL/GenBank/DDBJ whole genome shotgun (WGS) entry which is preliminary data.</text>
</comment>
<proteinExistence type="predicted"/>
<evidence type="ECO:0000256" key="1">
    <source>
        <dbReference type="ARBA" id="ARBA00022723"/>
    </source>
</evidence>
<feature type="compositionally biased region" description="Polar residues" evidence="5">
    <location>
        <begin position="303"/>
        <end position="321"/>
    </location>
</feature>
<sequence length="389" mass="44640">MEMGQIGLAVEILQLPSNEPPPSPKSRGERDIDDGDDIDDTNDGDGDNFGSSTCNQKNYLDQTLKELLWKAAKATYPAEWERKMLEMKAVNEDDFKHLIVIVDVREKAIVSMIEDIRMYLMEKWNVNKTKIERHRGSVLPRIKKRLDKQIAQVGKWVPRWSGEENFKVTSVYRHDENYAVDLSKEECSCRFWMLTGIPCCHGVSAIHFIRRNPEDLIPGYFRKEWYVECYCHIIHPTNGKNMWPSTEYDDILPPDYRRMIGRPKMRRRKDTFEKDDKATKRKQARRRNKDIPDEHLPDEPAGGSSTPQPMVASTQPAGTSTAPPPTQHARASSQPTPLQPPMRTKTTARKKATPPVVRSFAAKEVPAIPIVLRPKPIPRKKTKPPPIKN</sequence>
<accession>A0A834TJH7</accession>
<evidence type="ECO:0000313" key="8">
    <source>
        <dbReference type="Proteomes" id="UP000634136"/>
    </source>
</evidence>
<keyword evidence="2 4" id="KW-0863">Zinc-finger</keyword>
<feature type="compositionally biased region" description="Basic and acidic residues" evidence="5">
    <location>
        <begin position="289"/>
        <end position="298"/>
    </location>
</feature>
<feature type="compositionally biased region" description="Basic residues" evidence="5">
    <location>
        <begin position="279"/>
        <end position="288"/>
    </location>
</feature>
<dbReference type="Proteomes" id="UP000634136">
    <property type="component" value="Unassembled WGS sequence"/>
</dbReference>
<keyword evidence="1" id="KW-0479">Metal-binding</keyword>
<dbReference type="PANTHER" id="PTHR31973:SF187">
    <property type="entry name" value="MUTATOR TRANSPOSASE MUDRA PROTEIN"/>
    <property type="match status" value="1"/>
</dbReference>
<reference evidence="7" key="1">
    <citation type="submission" date="2020-09" db="EMBL/GenBank/DDBJ databases">
        <title>Genome-Enabled Discovery of Anthraquinone Biosynthesis in Senna tora.</title>
        <authorList>
            <person name="Kang S.-H."/>
            <person name="Pandey R.P."/>
            <person name="Lee C.-M."/>
            <person name="Sim J.-S."/>
            <person name="Jeong J.-T."/>
            <person name="Choi B.-S."/>
            <person name="Jung M."/>
            <person name="Ginzburg D."/>
            <person name="Zhao K."/>
            <person name="Won S.Y."/>
            <person name="Oh T.-J."/>
            <person name="Yu Y."/>
            <person name="Kim N.-H."/>
            <person name="Lee O.R."/>
            <person name="Lee T.-H."/>
            <person name="Bashyal P."/>
            <person name="Kim T.-S."/>
            <person name="Lee W.-H."/>
            <person name="Kawkins C."/>
            <person name="Kim C.-K."/>
            <person name="Kim J.S."/>
            <person name="Ahn B.O."/>
            <person name="Rhee S.Y."/>
            <person name="Sohng J.K."/>
        </authorList>
    </citation>
    <scope>NUCLEOTIDE SEQUENCE</scope>
    <source>
        <tissue evidence="7">Leaf</tissue>
    </source>
</reference>
<keyword evidence="3" id="KW-0862">Zinc</keyword>
<dbReference type="GO" id="GO:0008270">
    <property type="term" value="F:zinc ion binding"/>
    <property type="evidence" value="ECO:0007669"/>
    <property type="project" value="UniProtKB-KW"/>
</dbReference>
<evidence type="ECO:0000256" key="4">
    <source>
        <dbReference type="PROSITE-ProRule" id="PRU00325"/>
    </source>
</evidence>
<feature type="compositionally biased region" description="Basic residues" evidence="5">
    <location>
        <begin position="259"/>
        <end position="269"/>
    </location>
</feature>
<evidence type="ECO:0000256" key="3">
    <source>
        <dbReference type="ARBA" id="ARBA00022833"/>
    </source>
</evidence>
<dbReference type="InterPro" id="IPR006564">
    <property type="entry name" value="Znf_PMZ"/>
</dbReference>
<feature type="region of interest" description="Disordered" evidence="5">
    <location>
        <begin position="254"/>
        <end position="363"/>
    </location>
</feature>
<evidence type="ECO:0000256" key="5">
    <source>
        <dbReference type="SAM" id="MobiDB-lite"/>
    </source>
</evidence>
<evidence type="ECO:0000313" key="7">
    <source>
        <dbReference type="EMBL" id="KAF7821996.1"/>
    </source>
</evidence>
<gene>
    <name evidence="7" type="ORF">G2W53_027451</name>
</gene>
<name>A0A834TJH7_9FABA</name>